<keyword evidence="2" id="KW-1185">Reference proteome</keyword>
<gene>
    <name evidence="1" type="ORF">C7K08_07205</name>
</gene>
<evidence type="ECO:0000313" key="1">
    <source>
        <dbReference type="EMBL" id="PSI01585.1"/>
    </source>
</evidence>
<dbReference type="Proteomes" id="UP000240206">
    <property type="component" value="Unassembled WGS sequence"/>
</dbReference>
<dbReference type="EMBL" id="PXVC01000027">
    <property type="protein sequence ID" value="PSI01585.1"/>
    <property type="molecule type" value="Genomic_DNA"/>
</dbReference>
<name>A0A2P7EEB4_9SYNE</name>
<proteinExistence type="predicted"/>
<protein>
    <submittedName>
        <fullName evidence="1">Uncharacterized protein</fullName>
    </submittedName>
</protein>
<evidence type="ECO:0000313" key="2">
    <source>
        <dbReference type="Proteomes" id="UP000240206"/>
    </source>
</evidence>
<dbReference type="RefSeq" id="WP_106499971.1">
    <property type="nucleotide sequence ID" value="NZ_PXVC01000027.1"/>
</dbReference>
<sequence>MLIDTATPPQTERKLRHAAVLLNFFDVNTATGERSVELQVGDYPLLGLQTDLLVVSAFSGHYTPVRRTLLGHLHEAYGLKLSDLEIALDLRSSPLKTWVSVPMV</sequence>
<dbReference type="AlphaFoldDB" id="A0A2P7EEB4"/>
<accession>A0A2P7EEB4</accession>
<organism evidence="1 2">
    <name type="scientific">Synechococcus lacustris str. Tous</name>
    <dbReference type="NCBI Taxonomy" id="1910958"/>
    <lineage>
        <taxon>Bacteria</taxon>
        <taxon>Bacillati</taxon>
        <taxon>Cyanobacteriota</taxon>
        <taxon>Cyanophyceae</taxon>
        <taxon>Synechococcales</taxon>
        <taxon>Synechococcaceae</taxon>
        <taxon>Synechococcus</taxon>
    </lineage>
</organism>
<comment type="caution">
    <text evidence="1">The sequence shown here is derived from an EMBL/GenBank/DDBJ whole genome shotgun (WGS) entry which is preliminary data.</text>
</comment>
<reference evidence="2" key="1">
    <citation type="submission" date="2018-03" db="EMBL/GenBank/DDBJ databases">
        <title>Ecological and genomic features of two cosmopolitan and abundant freshwater picocyanobacteria.</title>
        <authorList>
            <person name="Cabello-Yeves P.J."/>
            <person name="Picazo A."/>
            <person name="Camacho A."/>
            <person name="Callieri C."/>
            <person name="Rosselli R."/>
            <person name="Roda-Garcia J."/>
            <person name="Coutinho F.H."/>
            <person name="Rodriguez-Valera F."/>
        </authorList>
    </citation>
    <scope>NUCLEOTIDE SEQUENCE [LARGE SCALE GENOMIC DNA]</scope>
    <source>
        <strain evidence="2">Tous</strain>
    </source>
</reference>